<keyword evidence="1" id="KW-1133">Transmembrane helix</keyword>
<dbReference type="EMBL" id="JH930475">
    <property type="protein sequence ID" value="EKM52763.1"/>
    <property type="molecule type" value="Genomic_DNA"/>
</dbReference>
<sequence>MAHRVARAVDSLPLVLAMLILSLSIHFLYRHSPTIHYTPKSRLLILDLGFVLFACGASVTCPPQS</sequence>
<gene>
    <name evidence="2" type="ORF">PHACADRAFT_261377</name>
</gene>
<dbReference type="GeneID" id="18917972"/>
<dbReference type="Proteomes" id="UP000008370">
    <property type="component" value="Unassembled WGS sequence"/>
</dbReference>
<name>K5VMT3_PHACS</name>
<protein>
    <submittedName>
        <fullName evidence="2">Uncharacterized protein</fullName>
    </submittedName>
</protein>
<dbReference type="AlphaFoldDB" id="K5VMT3"/>
<dbReference type="HOGENOM" id="CLU_2850433_0_0_1"/>
<proteinExistence type="predicted"/>
<dbReference type="InParanoid" id="K5VMT3"/>
<keyword evidence="1" id="KW-0472">Membrane</keyword>
<dbReference type="KEGG" id="pco:PHACADRAFT_261377"/>
<keyword evidence="1" id="KW-0812">Transmembrane</keyword>
<dbReference type="RefSeq" id="XP_007399096.1">
    <property type="nucleotide sequence ID" value="XM_007399034.1"/>
</dbReference>
<reference evidence="2 3" key="1">
    <citation type="journal article" date="2012" name="BMC Genomics">
        <title>Comparative genomics of the white-rot fungi, Phanerochaete carnosa and P. chrysosporium, to elucidate the genetic basis of the distinct wood types they colonize.</title>
        <authorList>
            <person name="Suzuki H."/>
            <person name="MacDonald J."/>
            <person name="Syed K."/>
            <person name="Salamov A."/>
            <person name="Hori C."/>
            <person name="Aerts A."/>
            <person name="Henrissat B."/>
            <person name="Wiebenga A."/>
            <person name="vanKuyk P.A."/>
            <person name="Barry K."/>
            <person name="Lindquist E."/>
            <person name="LaButti K."/>
            <person name="Lapidus A."/>
            <person name="Lucas S."/>
            <person name="Coutinho P."/>
            <person name="Gong Y."/>
            <person name="Samejima M."/>
            <person name="Mahadevan R."/>
            <person name="Abou-Zaid M."/>
            <person name="de Vries R.P."/>
            <person name="Igarashi K."/>
            <person name="Yadav J.S."/>
            <person name="Grigoriev I.V."/>
            <person name="Master E.R."/>
        </authorList>
    </citation>
    <scope>NUCLEOTIDE SEQUENCE [LARGE SCALE GENOMIC DNA]</scope>
    <source>
        <strain evidence="2 3">HHB-10118-sp</strain>
    </source>
</reference>
<keyword evidence="3" id="KW-1185">Reference proteome</keyword>
<feature type="transmembrane region" description="Helical" evidence="1">
    <location>
        <begin position="12"/>
        <end position="29"/>
    </location>
</feature>
<evidence type="ECO:0000313" key="3">
    <source>
        <dbReference type="Proteomes" id="UP000008370"/>
    </source>
</evidence>
<evidence type="ECO:0000313" key="2">
    <source>
        <dbReference type="EMBL" id="EKM52763.1"/>
    </source>
</evidence>
<accession>K5VMT3</accession>
<evidence type="ECO:0000256" key="1">
    <source>
        <dbReference type="SAM" id="Phobius"/>
    </source>
</evidence>
<organism evidence="2 3">
    <name type="scientific">Phanerochaete carnosa (strain HHB-10118-sp)</name>
    <name type="common">White-rot fungus</name>
    <name type="synonym">Peniophora carnosa</name>
    <dbReference type="NCBI Taxonomy" id="650164"/>
    <lineage>
        <taxon>Eukaryota</taxon>
        <taxon>Fungi</taxon>
        <taxon>Dikarya</taxon>
        <taxon>Basidiomycota</taxon>
        <taxon>Agaricomycotina</taxon>
        <taxon>Agaricomycetes</taxon>
        <taxon>Polyporales</taxon>
        <taxon>Phanerochaetaceae</taxon>
        <taxon>Phanerochaete</taxon>
    </lineage>
</organism>
<feature type="transmembrane region" description="Helical" evidence="1">
    <location>
        <begin position="41"/>
        <end position="59"/>
    </location>
</feature>